<dbReference type="Gene3D" id="1.25.40.10">
    <property type="entry name" value="Tetratricopeptide repeat domain"/>
    <property type="match status" value="1"/>
</dbReference>
<evidence type="ECO:0000256" key="6">
    <source>
        <dbReference type="ARBA" id="ARBA00022490"/>
    </source>
</evidence>
<keyword evidence="13" id="KW-0811">Translocation</keyword>
<keyword evidence="10" id="KW-0832">Ubl conjugation</keyword>
<dbReference type="Pfam" id="PF13181">
    <property type="entry name" value="TPR_8"/>
    <property type="match status" value="1"/>
</dbReference>
<evidence type="ECO:0000256" key="5">
    <source>
        <dbReference type="ARBA" id="ARBA00022448"/>
    </source>
</evidence>
<dbReference type="InterPro" id="IPR024111">
    <property type="entry name" value="PEX5/PEX5L"/>
</dbReference>
<evidence type="ECO:0000256" key="13">
    <source>
        <dbReference type="ARBA" id="ARBA00023010"/>
    </source>
</evidence>
<keyword evidence="12" id="KW-0882">Thioester bond</keyword>
<dbReference type="PROSITE" id="PS50005">
    <property type="entry name" value="TPR"/>
    <property type="match status" value="3"/>
</dbReference>
<keyword evidence="7" id="KW-1017">Isopeptide bond</keyword>
<keyword evidence="14" id="KW-0576">Peroxisome</keyword>
<comment type="caution">
    <text evidence="22">The sequence shown here is derived from an EMBL/GenBank/DDBJ whole genome shotgun (WGS) entry which is preliminary data.</text>
</comment>
<keyword evidence="23" id="KW-1185">Reference proteome</keyword>
<evidence type="ECO:0000256" key="15">
    <source>
        <dbReference type="ARBA" id="ARBA00030195"/>
    </source>
</evidence>
<evidence type="ECO:0000313" key="23">
    <source>
        <dbReference type="Proteomes" id="UP000558488"/>
    </source>
</evidence>
<feature type="repeat" description="TPR" evidence="21">
    <location>
        <begin position="453"/>
        <end position="486"/>
    </location>
</feature>
<comment type="function">
    <text evidence="19">In addition to promoting peroxisomal translocation of proteins containing a PTS1 peroxisomal targeting signal, mediates peroxisomal import of proteins containing a C-terminal PTS2-type peroxisomal targeting signal via its interaction with PEX7. Interaction with PEX7 only takes place when PEX7 is associated with cargo proteins containing a PTS2 peroxisomal targeting signal. PEX7 along with PTS2-containing cargo proteins are then translocated through the PEX13-PEX14 docking complex together with PEX5.</text>
</comment>
<dbReference type="PANTHER" id="PTHR10130:SF2">
    <property type="entry name" value="PEROXISOMAL TARGETING SIGNAL 1 RECEPTOR"/>
    <property type="match status" value="1"/>
</dbReference>
<dbReference type="EMBL" id="JACAGB010000003">
    <property type="protein sequence ID" value="KAF6374902.1"/>
    <property type="molecule type" value="Genomic_DNA"/>
</dbReference>
<comment type="subcellular location">
    <subcellularLocation>
        <location evidence="2">Cytoplasm</location>
        <location evidence="2">Cytosol</location>
    </subcellularLocation>
    <subcellularLocation>
        <location evidence="1">Peroxisome matrix</location>
    </subcellularLocation>
</comment>
<evidence type="ECO:0000256" key="19">
    <source>
        <dbReference type="ARBA" id="ARBA00046072"/>
    </source>
</evidence>
<keyword evidence="5" id="KW-0813">Transport</keyword>
<evidence type="ECO:0000256" key="2">
    <source>
        <dbReference type="ARBA" id="ARBA00004514"/>
    </source>
</evidence>
<dbReference type="PANTHER" id="PTHR10130">
    <property type="entry name" value="PEROXISOMAL TARGETING SIGNAL 1 RECEPTOR PEX5"/>
    <property type="match status" value="1"/>
</dbReference>
<evidence type="ECO:0000256" key="9">
    <source>
        <dbReference type="ARBA" id="ARBA00022803"/>
    </source>
</evidence>
<dbReference type="SMART" id="SM00028">
    <property type="entry name" value="TPR"/>
    <property type="match status" value="4"/>
</dbReference>
<dbReference type="Proteomes" id="UP000558488">
    <property type="component" value="Unassembled WGS sequence"/>
</dbReference>
<dbReference type="GO" id="GO:0005778">
    <property type="term" value="C:peroxisomal membrane"/>
    <property type="evidence" value="ECO:0007669"/>
    <property type="project" value="TreeGrafter"/>
</dbReference>
<dbReference type="Pfam" id="PF13432">
    <property type="entry name" value="TPR_16"/>
    <property type="match status" value="2"/>
</dbReference>
<evidence type="ECO:0000256" key="14">
    <source>
        <dbReference type="ARBA" id="ARBA00023140"/>
    </source>
</evidence>
<evidence type="ECO:0000313" key="22">
    <source>
        <dbReference type="EMBL" id="KAF6374902.1"/>
    </source>
</evidence>
<evidence type="ECO:0000256" key="21">
    <source>
        <dbReference type="PROSITE-ProRule" id="PRU00339"/>
    </source>
</evidence>
<gene>
    <name evidence="22" type="ORF">mPipKuh1_013372</name>
</gene>
<evidence type="ECO:0000256" key="3">
    <source>
        <dbReference type="ARBA" id="ARBA00005348"/>
    </source>
</evidence>
<name>A0A7J7ZKW2_PIPKU</name>
<evidence type="ECO:0000256" key="10">
    <source>
        <dbReference type="ARBA" id="ARBA00022843"/>
    </source>
</evidence>
<evidence type="ECO:0000256" key="1">
    <source>
        <dbReference type="ARBA" id="ARBA00004253"/>
    </source>
</evidence>
<comment type="function">
    <text evidence="20">Receptor that mediates peroxisomal import of proteins containing a C-terminal PTS1-type tripeptide peroxisomal targeting signal (SKL-type). Binds to cargo proteins containing a PTS1 peroxisomal targeting signal in the cytosol, and translocates them into the peroxisome matrix by passing through the PEX13-PEX14 docking complex along with cargo proteins. PEX5 receptor is then retrotranslocated into the cytosol, leading to release of bound cargo in the peroxisome matrix, and reset for a subsequent peroxisome import cycle.</text>
</comment>
<feature type="repeat" description="TPR" evidence="21">
    <location>
        <begin position="300"/>
        <end position="333"/>
    </location>
</feature>
<evidence type="ECO:0000256" key="16">
    <source>
        <dbReference type="ARBA" id="ARBA00030220"/>
    </source>
</evidence>
<protein>
    <recommendedName>
        <fullName evidence="4">Peroxisomal targeting signal 1 receptor</fullName>
    </recommendedName>
    <alternativeName>
        <fullName evidence="17">PTS1-BP</fullName>
    </alternativeName>
    <alternativeName>
        <fullName evidence="18">Peroxin-5</fullName>
    </alternativeName>
    <alternativeName>
        <fullName evidence="15">Peroxisomal C-terminal targeting signal import receptor</fullName>
    </alternativeName>
    <alternativeName>
        <fullName evidence="16">Peroxisome receptor 1</fullName>
    </alternativeName>
</protein>
<evidence type="ECO:0000256" key="18">
    <source>
        <dbReference type="ARBA" id="ARBA00032505"/>
    </source>
</evidence>
<dbReference type="GO" id="GO:0005782">
    <property type="term" value="C:peroxisomal matrix"/>
    <property type="evidence" value="ECO:0007669"/>
    <property type="project" value="UniProtKB-SubCell"/>
</dbReference>
<dbReference type="GO" id="GO:0016560">
    <property type="term" value="P:protein import into peroxisome matrix, docking"/>
    <property type="evidence" value="ECO:0007669"/>
    <property type="project" value="TreeGrafter"/>
</dbReference>
<reference evidence="22 23" key="1">
    <citation type="journal article" date="2020" name="Nature">
        <title>Six reference-quality genomes reveal evolution of bat adaptations.</title>
        <authorList>
            <person name="Jebb D."/>
            <person name="Huang Z."/>
            <person name="Pippel M."/>
            <person name="Hughes G.M."/>
            <person name="Lavrichenko K."/>
            <person name="Devanna P."/>
            <person name="Winkler S."/>
            <person name="Jermiin L.S."/>
            <person name="Skirmuntt E.C."/>
            <person name="Katzourakis A."/>
            <person name="Burkitt-Gray L."/>
            <person name="Ray D.A."/>
            <person name="Sullivan K.A.M."/>
            <person name="Roscito J.G."/>
            <person name="Kirilenko B.M."/>
            <person name="Davalos L.M."/>
            <person name="Corthals A.P."/>
            <person name="Power M.L."/>
            <person name="Jones G."/>
            <person name="Ransome R.D."/>
            <person name="Dechmann D.K.N."/>
            <person name="Locatelli A.G."/>
            <person name="Puechmaille S.J."/>
            <person name="Fedrigo O."/>
            <person name="Jarvis E.D."/>
            <person name="Hiller M."/>
            <person name="Vernes S.C."/>
            <person name="Myers E.W."/>
            <person name="Teeling E.C."/>
        </authorList>
    </citation>
    <scope>NUCLEOTIDE SEQUENCE [LARGE SCALE GENOMIC DNA]</scope>
    <source>
        <strain evidence="22">MPipKuh1</strain>
        <tissue evidence="22">Flight muscle</tissue>
    </source>
</reference>
<dbReference type="SUPFAM" id="SSF48452">
    <property type="entry name" value="TPR-like"/>
    <property type="match status" value="1"/>
</dbReference>
<dbReference type="GO" id="GO:0005829">
    <property type="term" value="C:cytosol"/>
    <property type="evidence" value="ECO:0007669"/>
    <property type="project" value="UniProtKB-SubCell"/>
</dbReference>
<evidence type="ECO:0000256" key="17">
    <source>
        <dbReference type="ARBA" id="ARBA00030232"/>
    </source>
</evidence>
<evidence type="ECO:0000256" key="4">
    <source>
        <dbReference type="ARBA" id="ARBA00018416"/>
    </source>
</evidence>
<sequence length="570" mass="63237">MAMRELVEGECGGANPLMKLAGHFTQDKALRQEGLRPGPWPPGTPEAVSKPLGAAAEDELVAEFLQDQNEPLISRAPQTFKMDDLLAEMQEIEQSSFRQAPQRAPGVADLALSENWAQEFLAAGDAVDVTQDYNETDWSQEFISEVTDPLSVSPACWAEEYLEQSEEKLWLGEPEGTTASDRWYDDYHPQDDLQHTASDFVAKVDDPKLANSESDVDFWDKLQAELEEMAKRDAEAHPWLSDYDDITTASYDKGYQFEEENPLRNHPQPFEEGLRRLQDGDLPNAVLLFEAAVQQDPKHMEAWQYLGTTQAENEQELLAISALRKCLELKPDNRTALMALAVSFTNESLQRQACETLRDWLRYTPAYAHLVVPGEEGASGAGLGPSKRILGSLLSDSLFLEVKELFLAAVRLDPTSIDPDVQCGLGVLFNLSGEYDKAVDCFTAALSVRPNDYLLWNKLGATLANGNQSEEAVAAYRRALELQPGYIRSRYNLGISCINLGAHREAVEHFLEALNMQRKSRGPRGEGGAMSENIWSTLRLALSMLGQSDAYGAADARDLSALLTMFGLPQ</sequence>
<keyword evidence="9 21" id="KW-0802">TPR repeat</keyword>
<evidence type="ECO:0000256" key="8">
    <source>
        <dbReference type="ARBA" id="ARBA00022737"/>
    </source>
</evidence>
<evidence type="ECO:0000256" key="7">
    <source>
        <dbReference type="ARBA" id="ARBA00022499"/>
    </source>
</evidence>
<keyword evidence="11" id="KW-0653">Protein transport</keyword>
<evidence type="ECO:0000256" key="12">
    <source>
        <dbReference type="ARBA" id="ARBA00022966"/>
    </source>
</evidence>
<organism evidence="22 23">
    <name type="scientific">Pipistrellus kuhlii</name>
    <name type="common">Kuhl's pipistrelle</name>
    <dbReference type="NCBI Taxonomy" id="59472"/>
    <lineage>
        <taxon>Eukaryota</taxon>
        <taxon>Metazoa</taxon>
        <taxon>Chordata</taxon>
        <taxon>Craniata</taxon>
        <taxon>Vertebrata</taxon>
        <taxon>Euteleostomi</taxon>
        <taxon>Mammalia</taxon>
        <taxon>Eutheria</taxon>
        <taxon>Laurasiatheria</taxon>
        <taxon>Chiroptera</taxon>
        <taxon>Yangochiroptera</taxon>
        <taxon>Vespertilionidae</taxon>
        <taxon>Pipistrellus</taxon>
    </lineage>
</organism>
<comment type="similarity">
    <text evidence="3">Belongs to the peroxisomal targeting signal receptor family.</text>
</comment>
<feature type="repeat" description="TPR" evidence="21">
    <location>
        <begin position="419"/>
        <end position="452"/>
    </location>
</feature>
<evidence type="ECO:0000256" key="20">
    <source>
        <dbReference type="ARBA" id="ARBA00046106"/>
    </source>
</evidence>
<dbReference type="FunFam" id="1.25.40.10:FF:000034">
    <property type="entry name" value="Peroxisomal biogenesis factor 5 isoform 1"/>
    <property type="match status" value="1"/>
</dbReference>
<dbReference type="InterPro" id="IPR019734">
    <property type="entry name" value="TPR_rpt"/>
</dbReference>
<dbReference type="InterPro" id="IPR011990">
    <property type="entry name" value="TPR-like_helical_dom_sf"/>
</dbReference>
<accession>A0A7J7ZKW2</accession>
<keyword evidence="8" id="KW-0677">Repeat</keyword>
<proteinExistence type="inferred from homology"/>
<evidence type="ECO:0000256" key="11">
    <source>
        <dbReference type="ARBA" id="ARBA00022927"/>
    </source>
</evidence>
<dbReference type="GO" id="GO:0005052">
    <property type="term" value="F:peroxisome matrix targeting signal-1 binding"/>
    <property type="evidence" value="ECO:0007669"/>
    <property type="project" value="TreeGrafter"/>
</dbReference>
<keyword evidence="6" id="KW-0963">Cytoplasm</keyword>
<dbReference type="AlphaFoldDB" id="A0A7J7ZKW2"/>